<dbReference type="Proteomes" id="UP000295151">
    <property type="component" value="Unassembled WGS sequence"/>
</dbReference>
<dbReference type="PANTHER" id="PTHR43433">
    <property type="entry name" value="HYDROLASE, ALPHA/BETA FOLD FAMILY PROTEIN"/>
    <property type="match status" value="1"/>
</dbReference>
<dbReference type="InterPro" id="IPR029058">
    <property type="entry name" value="AB_hydrolase_fold"/>
</dbReference>
<dbReference type="PANTHER" id="PTHR43433:SF5">
    <property type="entry name" value="AB HYDROLASE-1 DOMAIN-CONTAINING PROTEIN"/>
    <property type="match status" value="1"/>
</dbReference>
<name>A0A4R7TEP2_9ACTN</name>
<dbReference type="InterPro" id="IPR050471">
    <property type="entry name" value="AB_hydrolase"/>
</dbReference>
<dbReference type="AlphaFoldDB" id="A0A4R7TEP2"/>
<dbReference type="RefSeq" id="WP_238158194.1">
    <property type="nucleotide sequence ID" value="NZ_SOCE01000001.1"/>
</dbReference>
<reference evidence="2 3" key="1">
    <citation type="submission" date="2019-03" db="EMBL/GenBank/DDBJ databases">
        <title>Genomic Encyclopedia of Type Strains, Phase III (KMG-III): the genomes of soil and plant-associated and newly described type strains.</title>
        <authorList>
            <person name="Whitman W."/>
        </authorList>
    </citation>
    <scope>NUCLEOTIDE SEQUENCE [LARGE SCALE GENOMIC DNA]</scope>
    <source>
        <strain evidence="2 3">VKM Ac-2575</strain>
    </source>
</reference>
<evidence type="ECO:0000259" key="1">
    <source>
        <dbReference type="Pfam" id="PF00561"/>
    </source>
</evidence>
<dbReference type="Gene3D" id="3.40.50.1820">
    <property type="entry name" value="alpha/beta hydrolase"/>
    <property type="match status" value="1"/>
</dbReference>
<protein>
    <submittedName>
        <fullName evidence="2">Pimeloyl-ACP methyl ester carboxylesterase</fullName>
    </submittedName>
</protein>
<comment type="caution">
    <text evidence="2">The sequence shown here is derived from an EMBL/GenBank/DDBJ whole genome shotgun (WGS) entry which is preliminary data.</text>
</comment>
<dbReference type="InterPro" id="IPR000073">
    <property type="entry name" value="AB_hydrolase_1"/>
</dbReference>
<evidence type="ECO:0000313" key="2">
    <source>
        <dbReference type="EMBL" id="TDU89996.1"/>
    </source>
</evidence>
<keyword evidence="3" id="KW-1185">Reference proteome</keyword>
<feature type="domain" description="AB hydrolase-1" evidence="1">
    <location>
        <begin position="23"/>
        <end position="263"/>
    </location>
</feature>
<organism evidence="2 3">
    <name type="scientific">Kribbella voronezhensis</name>
    <dbReference type="NCBI Taxonomy" id="2512212"/>
    <lineage>
        <taxon>Bacteria</taxon>
        <taxon>Bacillati</taxon>
        <taxon>Actinomycetota</taxon>
        <taxon>Actinomycetes</taxon>
        <taxon>Propionibacteriales</taxon>
        <taxon>Kribbellaceae</taxon>
        <taxon>Kribbella</taxon>
    </lineage>
</organism>
<dbReference type="Pfam" id="PF00561">
    <property type="entry name" value="Abhydrolase_1"/>
    <property type="match status" value="1"/>
</dbReference>
<dbReference type="GO" id="GO:0004806">
    <property type="term" value="F:triacylglycerol lipase activity"/>
    <property type="evidence" value="ECO:0007669"/>
    <property type="project" value="TreeGrafter"/>
</dbReference>
<proteinExistence type="predicted"/>
<accession>A0A4R7TEP2</accession>
<evidence type="ECO:0000313" key="3">
    <source>
        <dbReference type="Proteomes" id="UP000295151"/>
    </source>
</evidence>
<dbReference type="EMBL" id="SOCE01000001">
    <property type="protein sequence ID" value="TDU89996.1"/>
    <property type="molecule type" value="Genomic_DNA"/>
</dbReference>
<gene>
    <name evidence="2" type="ORF">EV138_3578</name>
</gene>
<dbReference type="GO" id="GO:0046503">
    <property type="term" value="P:glycerolipid catabolic process"/>
    <property type="evidence" value="ECO:0007669"/>
    <property type="project" value="TreeGrafter"/>
</dbReference>
<sequence length="282" mass="30642">MEQLLKVRGVELCVETFGTKDDPAILLIHGASASMDFWETPFCERLAAAGRFVIRYDHRDTGRSVSYEPGKPQYTAADLREDPIGILDALHLGRANIVGLSMGGGISQALVLDHPDRVASATFIATSPIATSTPVDLPPMAAHLQEAFAADQPPTDWSDPDAALDAFIQEEQLYAGTFPYDEPARRELVARMIARTTDLASAMTNPWILDDGDSKDRDLAGIAVPTLVMHGTEDPMFRPAHAEALAREIPGARLVLLEGAGHELPQQVWDQAIPELVGISRR</sequence>
<dbReference type="SUPFAM" id="SSF53474">
    <property type="entry name" value="alpha/beta-Hydrolases"/>
    <property type="match status" value="1"/>
</dbReference>
<dbReference type="PRINTS" id="PR00111">
    <property type="entry name" value="ABHYDROLASE"/>
</dbReference>